<comment type="subcellular location">
    <subcellularLocation>
        <location evidence="2">Membrane</location>
    </subcellularLocation>
</comment>
<gene>
    <name evidence="10" type="ORF">SY84_11295</name>
</gene>
<keyword evidence="4" id="KW-0597">Phosphoprotein</keyword>
<dbReference type="InterPro" id="IPR036097">
    <property type="entry name" value="HisK_dim/P_sf"/>
</dbReference>
<dbReference type="InterPro" id="IPR036890">
    <property type="entry name" value="HATPase_C_sf"/>
</dbReference>
<dbReference type="FunFam" id="3.30.565.10:FF:000006">
    <property type="entry name" value="Sensor histidine kinase WalK"/>
    <property type="match status" value="1"/>
</dbReference>
<dbReference type="SMART" id="SM00388">
    <property type="entry name" value="HisKA"/>
    <property type="match status" value="1"/>
</dbReference>
<dbReference type="KEGG" id="dch:SY84_11295"/>
<dbReference type="GO" id="GO:0016020">
    <property type="term" value="C:membrane"/>
    <property type="evidence" value="ECO:0007669"/>
    <property type="project" value="UniProtKB-SubCell"/>
</dbReference>
<dbReference type="PROSITE" id="PS50109">
    <property type="entry name" value="HIS_KIN"/>
    <property type="match status" value="1"/>
</dbReference>
<dbReference type="InterPro" id="IPR003594">
    <property type="entry name" value="HATPase_dom"/>
</dbReference>
<dbReference type="CDD" id="cd00082">
    <property type="entry name" value="HisKA"/>
    <property type="match status" value="1"/>
</dbReference>
<comment type="catalytic activity">
    <reaction evidence="1">
        <text>ATP + protein L-histidine = ADP + protein N-phospho-L-histidine.</text>
        <dbReference type="EC" id="2.7.13.3"/>
    </reaction>
</comment>
<name>A0A0F7JS10_9DEIO</name>
<keyword evidence="7" id="KW-0472">Membrane</keyword>
<accession>A0A0F7JS10</accession>
<evidence type="ECO:0000256" key="2">
    <source>
        <dbReference type="ARBA" id="ARBA00004370"/>
    </source>
</evidence>
<dbReference type="Gene3D" id="1.10.287.130">
    <property type="match status" value="1"/>
</dbReference>
<dbReference type="PANTHER" id="PTHR43304:SF1">
    <property type="entry name" value="PAC DOMAIN-CONTAINING PROTEIN"/>
    <property type="match status" value="1"/>
</dbReference>
<evidence type="ECO:0000313" key="10">
    <source>
        <dbReference type="EMBL" id="AKH17528.1"/>
    </source>
</evidence>
<keyword evidence="7" id="KW-0812">Transmembrane</keyword>
<dbReference type="PATRIC" id="fig|1309411.5.peg.2298"/>
<keyword evidence="7" id="KW-1133">Transmembrane helix</keyword>
<evidence type="ECO:0000256" key="7">
    <source>
        <dbReference type="SAM" id="Phobius"/>
    </source>
</evidence>
<dbReference type="Pfam" id="PF00512">
    <property type="entry name" value="HisKA"/>
    <property type="match status" value="1"/>
</dbReference>
<evidence type="ECO:0000256" key="3">
    <source>
        <dbReference type="ARBA" id="ARBA00012438"/>
    </source>
</evidence>
<keyword evidence="5" id="KW-0808">Transferase</keyword>
<dbReference type="PRINTS" id="PR00344">
    <property type="entry name" value="BCTRLSENSOR"/>
</dbReference>
<dbReference type="InterPro" id="IPR052162">
    <property type="entry name" value="Sensor_kinase/Photoreceptor"/>
</dbReference>
<dbReference type="InterPro" id="IPR003660">
    <property type="entry name" value="HAMP_dom"/>
</dbReference>
<sequence>MSAVPVPAEPAPVPVQGAAPQAPSLRQVLLRPFVLPFALLLGVGGLVAYGVRQNDAALKHVLEAQVRLQLITDMTNQVSVMENSQRGFVITAQDSYLDPFEEGMLAFQADTFALRDLSVTDLQRTNLGRVKAAVTRWNEVAAQPEIRARRDSLDRAAARVGNGVGGGLLNEARRVLAVMTTNETLRLNAAAEQSRVLLERVQWIAAGGLLLSVALLLLTAYRVTRTVSRTVLDLNAAAQAIAQGDYARRTPRMPVQELAQLGAQFDAMAGAVQDREAQLRATAEALQASNTHLERSNRELEQFAYVASHDLQEPLRTIGSYTELLARRYHGKLDDRADQYIAFTTSATLRMKTLIQDLLAYSRVRKAPRAAQDVNLGDLTRDIVADLSVQIEGSGAQVDVGPLPTVHSNPDLLRHALQNLIGNALKFQQPGVPPRVRVTAEREARRWVIHVQDNGIGIAPEYHERIFGVFQRLHGMDEYTGSGIGLAVTRSAAEQLGGDLWLDSTPGQGSTFHLALPLTPAPTGDHP</sequence>
<dbReference type="EMBL" id="CP011389">
    <property type="protein sequence ID" value="AKH17528.1"/>
    <property type="molecule type" value="Genomic_DNA"/>
</dbReference>
<dbReference type="InterPro" id="IPR005467">
    <property type="entry name" value="His_kinase_dom"/>
</dbReference>
<dbReference type="PANTHER" id="PTHR43304">
    <property type="entry name" value="PHYTOCHROME-LIKE PROTEIN CPH1"/>
    <property type="match status" value="1"/>
</dbReference>
<protein>
    <recommendedName>
        <fullName evidence="3">histidine kinase</fullName>
        <ecNumber evidence="3">2.7.13.3</ecNumber>
    </recommendedName>
</protein>
<dbReference type="CDD" id="cd06225">
    <property type="entry name" value="HAMP"/>
    <property type="match status" value="1"/>
</dbReference>
<dbReference type="InterPro" id="IPR007891">
    <property type="entry name" value="CHASE3"/>
</dbReference>
<evidence type="ECO:0000259" key="8">
    <source>
        <dbReference type="PROSITE" id="PS50109"/>
    </source>
</evidence>
<dbReference type="InterPro" id="IPR003661">
    <property type="entry name" value="HisK_dim/P_dom"/>
</dbReference>
<dbReference type="PROSITE" id="PS50885">
    <property type="entry name" value="HAMP"/>
    <property type="match status" value="1"/>
</dbReference>
<feature type="transmembrane region" description="Helical" evidence="7">
    <location>
        <begin position="33"/>
        <end position="51"/>
    </location>
</feature>
<dbReference type="RefSeq" id="WP_046844096.1">
    <property type="nucleotide sequence ID" value="NZ_CP011389.1"/>
</dbReference>
<dbReference type="InterPro" id="IPR004358">
    <property type="entry name" value="Sig_transdc_His_kin-like_C"/>
</dbReference>
<evidence type="ECO:0000256" key="1">
    <source>
        <dbReference type="ARBA" id="ARBA00000085"/>
    </source>
</evidence>
<proteinExistence type="predicted"/>
<dbReference type="EC" id="2.7.13.3" evidence="3"/>
<organism evidence="10 11">
    <name type="scientific">Deinococcus soli</name>
    <name type="common">ex Cha et al. 2016</name>
    <dbReference type="NCBI Taxonomy" id="1309411"/>
    <lineage>
        <taxon>Bacteria</taxon>
        <taxon>Thermotogati</taxon>
        <taxon>Deinococcota</taxon>
        <taxon>Deinococci</taxon>
        <taxon>Deinococcales</taxon>
        <taxon>Deinococcaceae</taxon>
        <taxon>Deinococcus</taxon>
    </lineage>
</organism>
<evidence type="ECO:0000256" key="4">
    <source>
        <dbReference type="ARBA" id="ARBA00022553"/>
    </source>
</evidence>
<dbReference type="Gene3D" id="3.30.565.10">
    <property type="entry name" value="Histidine kinase-like ATPase, C-terminal domain"/>
    <property type="match status" value="1"/>
</dbReference>
<dbReference type="Gene3D" id="6.10.340.10">
    <property type="match status" value="1"/>
</dbReference>
<keyword evidence="11" id="KW-1185">Reference proteome</keyword>
<dbReference type="Pfam" id="PF05227">
    <property type="entry name" value="CHASE3"/>
    <property type="match status" value="1"/>
</dbReference>
<reference evidence="10 11" key="1">
    <citation type="submission" date="2015-01" db="EMBL/GenBank/DDBJ databases">
        <title>Deinococcus soli/N5/whole genome sequencing.</title>
        <authorList>
            <person name="Kim M.K."/>
            <person name="Srinivasan S."/>
            <person name="Lee J.-J."/>
        </authorList>
    </citation>
    <scope>NUCLEOTIDE SEQUENCE [LARGE SCALE GENOMIC DNA]</scope>
    <source>
        <strain evidence="10 11">N5</strain>
    </source>
</reference>
<evidence type="ECO:0000259" key="9">
    <source>
        <dbReference type="PROSITE" id="PS50885"/>
    </source>
</evidence>
<dbReference type="SMART" id="SM00387">
    <property type="entry name" value="HATPase_c"/>
    <property type="match status" value="1"/>
</dbReference>
<dbReference type="SUPFAM" id="SSF55874">
    <property type="entry name" value="ATPase domain of HSP90 chaperone/DNA topoisomerase II/histidine kinase"/>
    <property type="match status" value="1"/>
</dbReference>
<evidence type="ECO:0000313" key="11">
    <source>
        <dbReference type="Proteomes" id="UP000034024"/>
    </source>
</evidence>
<dbReference type="Proteomes" id="UP000034024">
    <property type="component" value="Chromosome"/>
</dbReference>
<feature type="domain" description="Histidine kinase" evidence="8">
    <location>
        <begin position="306"/>
        <end position="520"/>
    </location>
</feature>
<dbReference type="GO" id="GO:0000155">
    <property type="term" value="F:phosphorelay sensor kinase activity"/>
    <property type="evidence" value="ECO:0007669"/>
    <property type="project" value="InterPro"/>
</dbReference>
<feature type="domain" description="HAMP" evidence="9">
    <location>
        <begin position="225"/>
        <end position="277"/>
    </location>
</feature>
<dbReference type="SUPFAM" id="SSF47384">
    <property type="entry name" value="Homodimeric domain of signal transducing histidine kinase"/>
    <property type="match status" value="1"/>
</dbReference>
<keyword evidence="6" id="KW-0418">Kinase</keyword>
<evidence type="ECO:0000256" key="6">
    <source>
        <dbReference type="ARBA" id="ARBA00022777"/>
    </source>
</evidence>
<dbReference type="AlphaFoldDB" id="A0A0F7JS10"/>
<evidence type="ECO:0000256" key="5">
    <source>
        <dbReference type="ARBA" id="ARBA00022679"/>
    </source>
</evidence>
<dbReference type="SMART" id="SM00304">
    <property type="entry name" value="HAMP"/>
    <property type="match status" value="1"/>
</dbReference>
<feature type="transmembrane region" description="Helical" evidence="7">
    <location>
        <begin position="203"/>
        <end position="221"/>
    </location>
</feature>
<dbReference type="Pfam" id="PF02518">
    <property type="entry name" value="HATPase_c"/>
    <property type="match status" value="1"/>
</dbReference>
<dbReference type="Pfam" id="PF00672">
    <property type="entry name" value="HAMP"/>
    <property type="match status" value="1"/>
</dbReference>